<comment type="caution">
    <text evidence="1">The sequence shown here is derived from an EMBL/GenBank/DDBJ whole genome shotgun (WGS) entry which is preliminary data.</text>
</comment>
<protein>
    <submittedName>
        <fullName evidence="1">Uncharacterized protein</fullName>
    </submittedName>
</protein>
<dbReference type="Proteomes" id="UP001305647">
    <property type="component" value="Unassembled WGS sequence"/>
</dbReference>
<dbReference type="AlphaFoldDB" id="A0AAN6Q764"/>
<keyword evidence="2" id="KW-1185">Reference proteome</keyword>
<dbReference type="EMBL" id="MU863633">
    <property type="protein sequence ID" value="KAK4101992.1"/>
    <property type="molecule type" value="Genomic_DNA"/>
</dbReference>
<reference evidence="1" key="1">
    <citation type="journal article" date="2023" name="Mol. Phylogenet. Evol.">
        <title>Genome-scale phylogeny and comparative genomics of the fungal order Sordariales.</title>
        <authorList>
            <person name="Hensen N."/>
            <person name="Bonometti L."/>
            <person name="Westerberg I."/>
            <person name="Brannstrom I.O."/>
            <person name="Guillou S."/>
            <person name="Cros-Aarteil S."/>
            <person name="Calhoun S."/>
            <person name="Haridas S."/>
            <person name="Kuo A."/>
            <person name="Mondo S."/>
            <person name="Pangilinan J."/>
            <person name="Riley R."/>
            <person name="LaButti K."/>
            <person name="Andreopoulos B."/>
            <person name="Lipzen A."/>
            <person name="Chen C."/>
            <person name="Yan M."/>
            <person name="Daum C."/>
            <person name="Ng V."/>
            <person name="Clum A."/>
            <person name="Steindorff A."/>
            <person name="Ohm R.A."/>
            <person name="Martin F."/>
            <person name="Silar P."/>
            <person name="Natvig D.O."/>
            <person name="Lalanne C."/>
            <person name="Gautier V."/>
            <person name="Ament-Velasquez S.L."/>
            <person name="Kruys A."/>
            <person name="Hutchinson M.I."/>
            <person name="Powell A.J."/>
            <person name="Barry K."/>
            <person name="Miller A.N."/>
            <person name="Grigoriev I.V."/>
            <person name="Debuchy R."/>
            <person name="Gladieux P."/>
            <person name="Hiltunen Thoren M."/>
            <person name="Johannesson H."/>
        </authorList>
    </citation>
    <scope>NUCLEOTIDE SEQUENCE</scope>
    <source>
        <strain evidence="1">CBS 757.83</strain>
    </source>
</reference>
<organism evidence="1 2">
    <name type="scientific">Parathielavia hyrcaniae</name>
    <dbReference type="NCBI Taxonomy" id="113614"/>
    <lineage>
        <taxon>Eukaryota</taxon>
        <taxon>Fungi</taxon>
        <taxon>Dikarya</taxon>
        <taxon>Ascomycota</taxon>
        <taxon>Pezizomycotina</taxon>
        <taxon>Sordariomycetes</taxon>
        <taxon>Sordariomycetidae</taxon>
        <taxon>Sordariales</taxon>
        <taxon>Chaetomiaceae</taxon>
        <taxon>Parathielavia</taxon>
    </lineage>
</organism>
<name>A0AAN6Q764_9PEZI</name>
<reference evidence="1" key="2">
    <citation type="submission" date="2023-05" db="EMBL/GenBank/DDBJ databases">
        <authorList>
            <consortium name="Lawrence Berkeley National Laboratory"/>
            <person name="Steindorff A."/>
            <person name="Hensen N."/>
            <person name="Bonometti L."/>
            <person name="Westerberg I."/>
            <person name="Brannstrom I.O."/>
            <person name="Guillou S."/>
            <person name="Cros-Aarteil S."/>
            <person name="Calhoun S."/>
            <person name="Haridas S."/>
            <person name="Kuo A."/>
            <person name="Mondo S."/>
            <person name="Pangilinan J."/>
            <person name="Riley R."/>
            <person name="Labutti K."/>
            <person name="Andreopoulos B."/>
            <person name="Lipzen A."/>
            <person name="Chen C."/>
            <person name="Yanf M."/>
            <person name="Daum C."/>
            <person name="Ng V."/>
            <person name="Clum A."/>
            <person name="Ohm R."/>
            <person name="Martin F."/>
            <person name="Silar P."/>
            <person name="Natvig D."/>
            <person name="Lalanne C."/>
            <person name="Gautier V."/>
            <person name="Ament-Velasquez S.L."/>
            <person name="Kruys A."/>
            <person name="Hutchinson M.I."/>
            <person name="Powell A.J."/>
            <person name="Barry K."/>
            <person name="Miller A.N."/>
            <person name="Grigoriev I.V."/>
            <person name="Debuchy R."/>
            <person name="Gladieux P."/>
            <person name="Thoren M.H."/>
            <person name="Johannesson H."/>
        </authorList>
    </citation>
    <scope>NUCLEOTIDE SEQUENCE</scope>
    <source>
        <strain evidence="1">CBS 757.83</strain>
    </source>
</reference>
<evidence type="ECO:0000313" key="1">
    <source>
        <dbReference type="EMBL" id="KAK4101992.1"/>
    </source>
</evidence>
<gene>
    <name evidence="1" type="ORF">N658DRAFT_43218</name>
</gene>
<proteinExistence type="predicted"/>
<evidence type="ECO:0000313" key="2">
    <source>
        <dbReference type="Proteomes" id="UP001305647"/>
    </source>
</evidence>
<accession>A0AAN6Q764</accession>
<sequence length="75" mass="8059">MVRALRGAPPESARSCPAISQVAMLNAAPATECRGSFQLLKSSKPFRNLLLAIINDNYLEPSGNQAGLFCIILLE</sequence>